<dbReference type="RefSeq" id="WP_006870907.1">
    <property type="nucleotide sequence ID" value="NZ_JH413822.1"/>
</dbReference>
<dbReference type="PANTHER" id="PTHR22872">
    <property type="entry name" value="BTK-BINDING PROTEIN-RELATED"/>
    <property type="match status" value="1"/>
</dbReference>
<feature type="transmembrane region" description="Helical" evidence="2">
    <location>
        <begin position="424"/>
        <end position="447"/>
    </location>
</feature>
<dbReference type="InterPro" id="IPR009091">
    <property type="entry name" value="RCC1/BLIP-II"/>
</dbReference>
<gene>
    <name evidence="4" type="ORF">LDG_6983</name>
</gene>
<evidence type="ECO:0000313" key="5">
    <source>
        <dbReference type="Proteomes" id="UP000002770"/>
    </source>
</evidence>
<evidence type="ECO:0000313" key="4">
    <source>
        <dbReference type="EMBL" id="EHL30838.1"/>
    </source>
</evidence>
<dbReference type="InterPro" id="IPR000408">
    <property type="entry name" value="Reg_chr_condens"/>
</dbReference>
<dbReference type="PROSITE" id="PS00626">
    <property type="entry name" value="RCC1_2"/>
    <property type="match status" value="1"/>
</dbReference>
<dbReference type="InterPro" id="IPR058923">
    <property type="entry name" value="RCC1-like_dom"/>
</dbReference>
<name>G9EP03_9GAMM</name>
<dbReference type="AlphaFoldDB" id="G9EP03"/>
<dbReference type="HOGENOM" id="CLU_502310_0_0_6"/>
<evidence type="ECO:0000256" key="1">
    <source>
        <dbReference type="ARBA" id="ARBA00022737"/>
    </source>
</evidence>
<keyword evidence="2" id="KW-0472">Membrane</keyword>
<dbReference type="EMBL" id="JH413822">
    <property type="protein sequence ID" value="EHL30838.1"/>
    <property type="molecule type" value="Genomic_DNA"/>
</dbReference>
<feature type="transmembrane region" description="Helical" evidence="2">
    <location>
        <begin position="453"/>
        <end position="473"/>
    </location>
</feature>
<evidence type="ECO:0000256" key="2">
    <source>
        <dbReference type="SAM" id="Phobius"/>
    </source>
</evidence>
<accession>G9EP03</accession>
<organism evidence="4 5">
    <name type="scientific">Legionella drancourtii LLAP12</name>
    <dbReference type="NCBI Taxonomy" id="658187"/>
    <lineage>
        <taxon>Bacteria</taxon>
        <taxon>Pseudomonadati</taxon>
        <taxon>Pseudomonadota</taxon>
        <taxon>Gammaproteobacteria</taxon>
        <taxon>Legionellales</taxon>
        <taxon>Legionellaceae</taxon>
        <taxon>Legionella</taxon>
    </lineage>
</organism>
<dbReference type="InParanoid" id="G9EP03"/>
<dbReference type="PRINTS" id="PR00633">
    <property type="entry name" value="RCCNDNSATION"/>
</dbReference>
<protein>
    <recommendedName>
        <fullName evidence="3">RCC1-like domain-containing protein</fullName>
    </recommendedName>
</protein>
<dbReference type="Pfam" id="PF25390">
    <property type="entry name" value="WD40_RLD"/>
    <property type="match status" value="1"/>
</dbReference>
<evidence type="ECO:0000259" key="3">
    <source>
        <dbReference type="Pfam" id="PF25390"/>
    </source>
</evidence>
<dbReference type="InterPro" id="IPR051625">
    <property type="entry name" value="Signaling_Regulatory_Domain"/>
</dbReference>
<keyword evidence="5" id="KW-1185">Reference proteome</keyword>
<proteinExistence type="predicted"/>
<dbReference type="Pfam" id="PF00415">
    <property type="entry name" value="RCC1"/>
    <property type="match status" value="1"/>
</dbReference>
<reference evidence="4 5" key="1">
    <citation type="journal article" date="2011" name="BMC Genomics">
        <title>Insight into cross-talk between intra-amoebal pathogens.</title>
        <authorList>
            <person name="Gimenez G."/>
            <person name="Bertelli C."/>
            <person name="Moliner C."/>
            <person name="Robert C."/>
            <person name="Raoult D."/>
            <person name="Fournier P.E."/>
            <person name="Greub G."/>
        </authorList>
    </citation>
    <scope>NUCLEOTIDE SEQUENCE [LARGE SCALE GENOMIC DNA]</scope>
    <source>
        <strain evidence="4 5">LLAP12</strain>
    </source>
</reference>
<dbReference type="Proteomes" id="UP000002770">
    <property type="component" value="Unassembled WGS sequence"/>
</dbReference>
<keyword evidence="2" id="KW-0812">Transmembrane</keyword>
<dbReference type="STRING" id="658187.LDG_6983"/>
<keyword evidence="2" id="KW-1133">Transmembrane helix</keyword>
<sequence length="542" mass="58485">METTKPKERLDFSSHALVYENDLLPYNILPYLKFKDLQQFAAVCKKNREAVSWELIRRGGTENPEIILSSGSCANHTILVMEKKAFASGENSNGQLGTGDKFRPSALLPALQQKSCSAWGKILQIYCGLGYTVILTKKELFVCGANDSGQLGLGDNSERLTFEPVERSFLNEDDEIQEISCGKKHTLIVTKKGVVYATGSNTSGQLGLGDELDRNTFTEVATVSEKILQIACGAAHTLMVTEKSVYATGYNAFGQLGTGDKLNKLVFTPVTIPADRILKVVCGQFHSLIASENQVYATGCNYSGQLGTKNNVAISTFTAVTLPGKIRHIACGDCHSVVITEQGIYTTGLNSCGQSGYYSTTKRNTNSFTAVALASKVLQITCSNARTTILDTNGFLFTWGSDDNCDSGAIERAQLLSKCVDAQIIAILSLMGFSMLSGLSLGLSPGIRMHLGPVFWCLAGMTAPVVVVLRAMICALREKNLMTPGDLITLSDSCNLLRQLNKSKEIGSSLSSLAGSRFSMFSSSNTQQQESKMMPLSSCTIL</sequence>
<keyword evidence="1" id="KW-0677">Repeat</keyword>
<dbReference type="OrthoDB" id="5636464at2"/>
<feature type="domain" description="RCC1-like" evidence="3">
    <location>
        <begin position="73"/>
        <end position="289"/>
    </location>
</feature>
<dbReference type="eggNOG" id="COG5184">
    <property type="taxonomic scope" value="Bacteria"/>
</dbReference>
<dbReference type="PROSITE" id="PS50012">
    <property type="entry name" value="RCC1_3"/>
    <property type="match status" value="5"/>
</dbReference>
<dbReference type="Gene3D" id="2.130.10.30">
    <property type="entry name" value="Regulator of chromosome condensation 1/beta-lactamase-inhibitor protein II"/>
    <property type="match status" value="2"/>
</dbReference>
<dbReference type="SUPFAM" id="SSF50985">
    <property type="entry name" value="RCC1/BLIP-II"/>
    <property type="match status" value="1"/>
</dbReference>